<protein>
    <recommendedName>
        <fullName evidence="1">HNH endonuclease 5 domain-containing protein</fullName>
    </recommendedName>
</protein>
<dbReference type="Gene3D" id="1.10.30.50">
    <property type="match status" value="1"/>
</dbReference>
<comment type="caution">
    <text evidence="2">The sequence shown here is derived from an EMBL/GenBank/DDBJ whole genome shotgun (WGS) entry which is preliminary data.</text>
</comment>
<evidence type="ECO:0000313" key="2">
    <source>
        <dbReference type="EMBL" id="KKL04855.1"/>
    </source>
</evidence>
<proteinExistence type="predicted"/>
<accession>A0A0F9A5W0</accession>
<dbReference type="Pfam" id="PF14279">
    <property type="entry name" value="HNH_5"/>
    <property type="match status" value="1"/>
</dbReference>
<name>A0A0F9A5W0_9ZZZZ</name>
<reference evidence="2" key="1">
    <citation type="journal article" date="2015" name="Nature">
        <title>Complex archaea that bridge the gap between prokaryotes and eukaryotes.</title>
        <authorList>
            <person name="Spang A."/>
            <person name="Saw J.H."/>
            <person name="Jorgensen S.L."/>
            <person name="Zaremba-Niedzwiedzka K."/>
            <person name="Martijn J."/>
            <person name="Lind A.E."/>
            <person name="van Eijk R."/>
            <person name="Schleper C."/>
            <person name="Guy L."/>
            <person name="Ettema T.J."/>
        </authorList>
    </citation>
    <scope>NUCLEOTIDE SEQUENCE</scope>
</reference>
<gene>
    <name evidence="2" type="ORF">LCGC14_2611870</name>
</gene>
<dbReference type="CDD" id="cd00085">
    <property type="entry name" value="HNHc"/>
    <property type="match status" value="1"/>
</dbReference>
<organism evidence="2">
    <name type="scientific">marine sediment metagenome</name>
    <dbReference type="NCBI Taxonomy" id="412755"/>
    <lineage>
        <taxon>unclassified sequences</taxon>
        <taxon>metagenomes</taxon>
        <taxon>ecological metagenomes</taxon>
    </lineage>
</organism>
<dbReference type="InterPro" id="IPR003615">
    <property type="entry name" value="HNH_nuc"/>
</dbReference>
<dbReference type="InterPro" id="IPR029471">
    <property type="entry name" value="HNH_5"/>
</dbReference>
<dbReference type="EMBL" id="LAZR01044360">
    <property type="protein sequence ID" value="KKL04855.1"/>
    <property type="molecule type" value="Genomic_DNA"/>
</dbReference>
<sequence>MVSKIMTSNYTIVEPSAELIEPPDSTNYLEFLERCEDVAWICYICNLRIPKDKVSLDHIIPILNGGANHIDNILPTHRGCNFAKMNYSVKEVLSWRSA</sequence>
<evidence type="ECO:0000259" key="1">
    <source>
        <dbReference type="Pfam" id="PF14279"/>
    </source>
</evidence>
<feature type="domain" description="HNH endonuclease 5" evidence="1">
    <location>
        <begin position="42"/>
        <end position="84"/>
    </location>
</feature>
<dbReference type="AlphaFoldDB" id="A0A0F9A5W0"/>